<gene>
    <name evidence="7" type="ORF">OSR52_15085</name>
</gene>
<keyword evidence="3" id="KW-0285">Flavoprotein</keyword>
<dbReference type="Gene3D" id="3.40.462.20">
    <property type="match status" value="1"/>
</dbReference>
<keyword evidence="8" id="KW-1185">Reference proteome</keyword>
<dbReference type="Pfam" id="PF01565">
    <property type="entry name" value="FAD_binding_4"/>
    <property type="match status" value="1"/>
</dbReference>
<dbReference type="Pfam" id="PF08031">
    <property type="entry name" value="BBE"/>
    <property type="match status" value="1"/>
</dbReference>
<dbReference type="InterPro" id="IPR012951">
    <property type="entry name" value="BBE"/>
</dbReference>
<evidence type="ECO:0000256" key="4">
    <source>
        <dbReference type="ARBA" id="ARBA00022827"/>
    </source>
</evidence>
<evidence type="ECO:0000256" key="3">
    <source>
        <dbReference type="ARBA" id="ARBA00022630"/>
    </source>
</evidence>
<dbReference type="InterPro" id="IPR036318">
    <property type="entry name" value="FAD-bd_PCMH-like_sf"/>
</dbReference>
<organism evidence="7 8">
    <name type="scientific">Galbibacter pacificus</name>
    <dbReference type="NCBI Taxonomy" id="2996052"/>
    <lineage>
        <taxon>Bacteria</taxon>
        <taxon>Pseudomonadati</taxon>
        <taxon>Bacteroidota</taxon>
        <taxon>Flavobacteriia</taxon>
        <taxon>Flavobacteriales</taxon>
        <taxon>Flavobacteriaceae</taxon>
        <taxon>Galbibacter</taxon>
    </lineage>
</organism>
<sequence length="456" mass="51070">MEPTIKELKHKIEGNVILPIDDNYDEARKIHNAMIDKRPSIIIKCRNNNDVIQAINYAKENSLEISIRSGGHNGPGLALCNNGLVIDLSCMKEIKVNAKAQTAKVQSGCTWGEVDAATQKYGLATVSGIISTTGVGGLTLGGGHGYLTRKYGLTIDNLLEAEVVLANGHIVKASKEQHPDLFWALRGGGGNFGVVTSFTYKLHPVDSVIAGPMFWTIDKLEPTLKWYREWLPNAPEEIGTFYLIAEVPSADPFPEAIRGEKVCGLMWSFIGTEQAFNPIIQEARNIAEPLFEFTGPIPYTTLQSMFDGLYPKGHQQYWKGDFVHELSDKAIHEHLNFSQVPTSQSCMHLYPIDGAVHRVGKNETAWNMRDANWSMVIFGVDPDPANKEKITDWARAYWEALHPFHQNGAYVNFMMEEGENRVKATYGDNYDRLQKVKATYDPDNFFHVNQNIKPKE</sequence>
<dbReference type="SUPFAM" id="SSF56176">
    <property type="entry name" value="FAD-binding/transporter-associated domain-like"/>
    <property type="match status" value="1"/>
</dbReference>
<name>A0ABT6FVT2_9FLAO</name>
<dbReference type="InterPro" id="IPR016164">
    <property type="entry name" value="FAD-linked_Oxase-like_C"/>
</dbReference>
<dbReference type="PANTHER" id="PTHR42973:SF39">
    <property type="entry name" value="FAD-BINDING PCMH-TYPE DOMAIN-CONTAINING PROTEIN"/>
    <property type="match status" value="1"/>
</dbReference>
<comment type="cofactor">
    <cofactor evidence="1">
        <name>FAD</name>
        <dbReference type="ChEBI" id="CHEBI:57692"/>
    </cofactor>
</comment>
<dbReference type="PROSITE" id="PS51387">
    <property type="entry name" value="FAD_PCMH"/>
    <property type="match status" value="1"/>
</dbReference>
<dbReference type="Gene3D" id="3.30.465.10">
    <property type="match status" value="1"/>
</dbReference>
<proteinExistence type="inferred from homology"/>
<dbReference type="PANTHER" id="PTHR42973">
    <property type="entry name" value="BINDING OXIDOREDUCTASE, PUTATIVE (AFU_ORTHOLOGUE AFUA_1G17690)-RELATED"/>
    <property type="match status" value="1"/>
</dbReference>
<dbReference type="SUPFAM" id="SSF55103">
    <property type="entry name" value="FAD-linked oxidases, C-terminal domain"/>
    <property type="match status" value="1"/>
</dbReference>
<feature type="domain" description="FAD-binding PCMH-type" evidence="6">
    <location>
        <begin position="34"/>
        <end position="205"/>
    </location>
</feature>
<dbReference type="Gene3D" id="3.30.43.10">
    <property type="entry name" value="Uridine Diphospho-n-acetylenolpyruvylglucosamine Reductase, domain 2"/>
    <property type="match status" value="1"/>
</dbReference>
<comment type="similarity">
    <text evidence="2">Belongs to the oxygen-dependent FAD-linked oxidoreductase family.</text>
</comment>
<dbReference type="PROSITE" id="PS00862">
    <property type="entry name" value="OX2_COVAL_FAD"/>
    <property type="match status" value="1"/>
</dbReference>
<dbReference type="InterPro" id="IPR016166">
    <property type="entry name" value="FAD-bd_PCMH"/>
</dbReference>
<keyword evidence="5" id="KW-0560">Oxidoreductase</keyword>
<dbReference type="InterPro" id="IPR016169">
    <property type="entry name" value="FAD-bd_PCMH_sub2"/>
</dbReference>
<dbReference type="RefSeq" id="WP_277901092.1">
    <property type="nucleotide sequence ID" value="NZ_JAPMUA010000006.1"/>
</dbReference>
<evidence type="ECO:0000259" key="6">
    <source>
        <dbReference type="PROSITE" id="PS51387"/>
    </source>
</evidence>
<dbReference type="InterPro" id="IPR016167">
    <property type="entry name" value="FAD-bd_PCMH_sub1"/>
</dbReference>
<protein>
    <submittedName>
        <fullName evidence="7">FAD-binding oxidoreductase</fullName>
    </submittedName>
</protein>
<dbReference type="InterPro" id="IPR050416">
    <property type="entry name" value="FAD-linked_Oxidoreductase"/>
</dbReference>
<dbReference type="InterPro" id="IPR006093">
    <property type="entry name" value="Oxy_OxRdtase_FAD_BS"/>
</dbReference>
<evidence type="ECO:0000256" key="5">
    <source>
        <dbReference type="ARBA" id="ARBA00023002"/>
    </source>
</evidence>
<comment type="caution">
    <text evidence="7">The sequence shown here is derived from an EMBL/GenBank/DDBJ whole genome shotgun (WGS) entry which is preliminary data.</text>
</comment>
<dbReference type="EMBL" id="JAPMUA010000006">
    <property type="protein sequence ID" value="MDG3587197.1"/>
    <property type="molecule type" value="Genomic_DNA"/>
</dbReference>
<dbReference type="InterPro" id="IPR006094">
    <property type="entry name" value="Oxid_FAD_bind_N"/>
</dbReference>
<evidence type="ECO:0000313" key="7">
    <source>
        <dbReference type="EMBL" id="MDG3587197.1"/>
    </source>
</evidence>
<keyword evidence="4" id="KW-0274">FAD</keyword>
<evidence type="ECO:0000313" key="8">
    <source>
        <dbReference type="Proteomes" id="UP001153642"/>
    </source>
</evidence>
<evidence type="ECO:0000256" key="1">
    <source>
        <dbReference type="ARBA" id="ARBA00001974"/>
    </source>
</evidence>
<reference evidence="7" key="1">
    <citation type="submission" date="2022-11" db="EMBL/GenBank/DDBJ databases">
        <title>High-quality draft genome sequence of Galbibacter sp. strain CMA-7.</title>
        <authorList>
            <person name="Wei L."/>
            <person name="Dong C."/>
            <person name="Shao Z."/>
        </authorList>
    </citation>
    <scope>NUCLEOTIDE SEQUENCE</scope>
    <source>
        <strain evidence="7">CMA-7</strain>
    </source>
</reference>
<evidence type="ECO:0000256" key="2">
    <source>
        <dbReference type="ARBA" id="ARBA00005466"/>
    </source>
</evidence>
<dbReference type="Proteomes" id="UP001153642">
    <property type="component" value="Unassembled WGS sequence"/>
</dbReference>
<accession>A0ABT6FVT2</accession>